<dbReference type="AlphaFoldDB" id="A0A914D1V0"/>
<dbReference type="WBParaSite" id="ACRNAN_scaffold16985.g24725.t1">
    <property type="protein sequence ID" value="ACRNAN_scaffold16985.g24725.t1"/>
    <property type="gene ID" value="ACRNAN_scaffold16985.g24725"/>
</dbReference>
<proteinExistence type="predicted"/>
<protein>
    <submittedName>
        <fullName evidence="2">VWFA domain-containing protein</fullName>
    </submittedName>
</protein>
<dbReference type="Proteomes" id="UP000887540">
    <property type="component" value="Unplaced"/>
</dbReference>
<accession>A0A914D1V0</accession>
<keyword evidence="1" id="KW-1185">Reference proteome</keyword>
<dbReference type="SUPFAM" id="SSF53300">
    <property type="entry name" value="vWA-like"/>
    <property type="match status" value="1"/>
</dbReference>
<name>A0A914D1V0_9BILA</name>
<evidence type="ECO:0000313" key="1">
    <source>
        <dbReference type="Proteomes" id="UP000887540"/>
    </source>
</evidence>
<reference evidence="2" key="1">
    <citation type="submission" date="2022-11" db="UniProtKB">
        <authorList>
            <consortium name="WormBaseParasite"/>
        </authorList>
    </citation>
    <scope>IDENTIFICATION</scope>
</reference>
<sequence length="159" mass="18081">MSDTIQLNEGVDLCIVTDATASMGSFLTTVKEMIPQMIGIMKLTKVFKNFGILWYRDYCDNPVYGDEPEASKTAFVQLLNHVTRRTYVLHFTDAPPHHDHVFSNNIVKERAALKENFDWVKICHKLKQANVTVYSAINGSHFMMASFYVMLAEITKGNV</sequence>
<dbReference type="InterPro" id="IPR036465">
    <property type="entry name" value="vWFA_dom_sf"/>
</dbReference>
<organism evidence="1 2">
    <name type="scientific">Acrobeloides nanus</name>
    <dbReference type="NCBI Taxonomy" id="290746"/>
    <lineage>
        <taxon>Eukaryota</taxon>
        <taxon>Metazoa</taxon>
        <taxon>Ecdysozoa</taxon>
        <taxon>Nematoda</taxon>
        <taxon>Chromadorea</taxon>
        <taxon>Rhabditida</taxon>
        <taxon>Tylenchina</taxon>
        <taxon>Cephalobomorpha</taxon>
        <taxon>Cephaloboidea</taxon>
        <taxon>Cephalobidae</taxon>
        <taxon>Acrobeloides</taxon>
    </lineage>
</organism>
<evidence type="ECO:0000313" key="2">
    <source>
        <dbReference type="WBParaSite" id="ACRNAN_scaffold16985.g24725.t1"/>
    </source>
</evidence>